<evidence type="ECO:0000313" key="2">
    <source>
        <dbReference type="EMBL" id="SPX41682.1"/>
    </source>
</evidence>
<proteinExistence type="predicted"/>
<dbReference type="Proteomes" id="UP000249936">
    <property type="component" value="Unassembled WGS sequence"/>
</dbReference>
<organism evidence="2 3">
    <name type="scientific">Haemophilus influenzae</name>
    <dbReference type="NCBI Taxonomy" id="727"/>
    <lineage>
        <taxon>Bacteria</taxon>
        <taxon>Pseudomonadati</taxon>
        <taxon>Pseudomonadota</taxon>
        <taxon>Gammaproteobacteria</taxon>
        <taxon>Pasteurellales</taxon>
        <taxon>Pasteurellaceae</taxon>
        <taxon>Haemophilus</taxon>
    </lineage>
</organism>
<gene>
    <name evidence="2" type="primary">fruA_2</name>
    <name evidence="2" type="ORF">NCTC11872_01293</name>
</gene>
<evidence type="ECO:0000256" key="1">
    <source>
        <dbReference type="SAM" id="Phobius"/>
    </source>
</evidence>
<keyword evidence="1" id="KW-1133">Transmembrane helix</keyword>
<protein>
    <submittedName>
        <fullName evidence="2">Fused fructose-specific PTS enzymes: IIBcomponent/IIC components</fullName>
    </submittedName>
</protein>
<accession>A0A2X1QN11</accession>
<name>A0A2X1QN11_HAEIF</name>
<evidence type="ECO:0000313" key="3">
    <source>
        <dbReference type="Proteomes" id="UP000249936"/>
    </source>
</evidence>
<dbReference type="EMBL" id="UASK01000005">
    <property type="protein sequence ID" value="SPX41682.1"/>
    <property type="molecule type" value="Genomic_DNA"/>
</dbReference>
<sequence length="67" mass="7089">MLASEAGAGILGGIIAGFLAGYVVKGLNVIIRLPASLTSLKTDFNFTALRFDDCWFDDDLPHQSTSG</sequence>
<feature type="transmembrane region" description="Helical" evidence="1">
    <location>
        <begin position="6"/>
        <end position="24"/>
    </location>
</feature>
<reference evidence="2 3" key="1">
    <citation type="submission" date="2018-06" db="EMBL/GenBank/DDBJ databases">
        <authorList>
            <consortium name="Pathogen Informatics"/>
            <person name="Doyle S."/>
        </authorList>
    </citation>
    <scope>NUCLEOTIDE SEQUENCE [LARGE SCALE GENOMIC DNA]</scope>
    <source>
        <strain evidence="2 3">NCTC11872</strain>
    </source>
</reference>
<keyword evidence="1" id="KW-0812">Transmembrane</keyword>
<keyword evidence="1" id="KW-0472">Membrane</keyword>
<dbReference type="AlphaFoldDB" id="A0A2X1QN11"/>